<dbReference type="GO" id="GO:0008237">
    <property type="term" value="F:metallopeptidase activity"/>
    <property type="evidence" value="ECO:0007669"/>
    <property type="project" value="InterPro"/>
</dbReference>
<name>A0A346Y1C0_9ACTN</name>
<dbReference type="Proteomes" id="UP000264006">
    <property type="component" value="Chromosome"/>
</dbReference>
<dbReference type="AlphaFoldDB" id="A0A346Y1C0"/>
<dbReference type="OrthoDB" id="5524734at2"/>
<dbReference type="Gene3D" id="3.40.390.10">
    <property type="entry name" value="Collagenase (Catalytic Domain)"/>
    <property type="match status" value="1"/>
</dbReference>
<evidence type="ECO:0000256" key="1">
    <source>
        <dbReference type="SAM" id="MobiDB-lite"/>
    </source>
</evidence>
<organism evidence="3 4">
    <name type="scientific">Euzebya pacifica</name>
    <dbReference type="NCBI Taxonomy" id="1608957"/>
    <lineage>
        <taxon>Bacteria</taxon>
        <taxon>Bacillati</taxon>
        <taxon>Actinomycetota</taxon>
        <taxon>Nitriliruptoria</taxon>
        <taxon>Euzebyales</taxon>
    </lineage>
</organism>
<evidence type="ECO:0000313" key="3">
    <source>
        <dbReference type="EMBL" id="AXV08267.1"/>
    </source>
</evidence>
<dbReference type="InterPro" id="IPR024079">
    <property type="entry name" value="MetalloPept_cat_dom_sf"/>
</dbReference>
<accession>A0A346Y1C0</accession>
<reference evidence="3 4" key="1">
    <citation type="submission" date="2018-09" db="EMBL/GenBank/DDBJ databases">
        <title>Complete genome sequence of Euzebya sp. DY32-46 isolated from seawater of Pacific Ocean.</title>
        <authorList>
            <person name="Xu L."/>
            <person name="Wu Y.-H."/>
            <person name="Xu X.-W."/>
        </authorList>
    </citation>
    <scope>NUCLEOTIDE SEQUENCE [LARGE SCALE GENOMIC DNA]</scope>
    <source>
        <strain evidence="3 4">DY32-46</strain>
    </source>
</reference>
<dbReference type="KEGG" id="euz:DVS28_a3594"/>
<proteinExistence type="predicted"/>
<sequence length="402" mass="41831">MRRALALLLVLGLLAGACTGAEDPPQPSAELEADAPEEDLASAESEESEEPAVEEPASPTDDLRIVELEVDGSGEVVVDVAADEVSLLFVARGQGPDDEVFVDAIIAPDGTLVDAPLELQPSNVGDTAVLLPLFDADPLQPGEWTFVVDSDAGLESAQAVLKRGPLASDQVVDVTFHVASFAFADASQAEREELAIVYRNAGDTILGAHGLAVGDLAFVDADPAVTEAFADIELPSSGNDAAQRELCGSLDTGDGPSRRLAFAIVDRVVDPDDTEGETEGNAAGLPGATILPGLSTSCVLMIADGSRDVTDLAATVWHEAGHLMGLPHTTEAEGDAFDTFDDTPECVAEAFDGSLGDGADGFVDAEECPDGDNLMFHDTDALAISEQQAFVLRHHPLFHPVP</sequence>
<feature type="compositionally biased region" description="Acidic residues" evidence="1">
    <location>
        <begin position="31"/>
        <end position="53"/>
    </location>
</feature>
<evidence type="ECO:0000256" key="2">
    <source>
        <dbReference type="SAM" id="SignalP"/>
    </source>
</evidence>
<dbReference type="EMBL" id="CP031165">
    <property type="protein sequence ID" value="AXV08267.1"/>
    <property type="molecule type" value="Genomic_DNA"/>
</dbReference>
<feature type="chain" id="PRO_5016732891" description="Peptidase M43 pregnancy-associated plasma-A domain-containing protein" evidence="2">
    <location>
        <begin position="21"/>
        <end position="402"/>
    </location>
</feature>
<gene>
    <name evidence="3" type="ORF">DVS28_a3594</name>
</gene>
<dbReference type="PROSITE" id="PS51257">
    <property type="entry name" value="PROKAR_LIPOPROTEIN"/>
    <property type="match status" value="1"/>
</dbReference>
<protein>
    <recommendedName>
        <fullName evidence="5">Peptidase M43 pregnancy-associated plasma-A domain-containing protein</fullName>
    </recommendedName>
</protein>
<keyword evidence="2" id="KW-0732">Signal</keyword>
<keyword evidence="4" id="KW-1185">Reference proteome</keyword>
<evidence type="ECO:0000313" key="4">
    <source>
        <dbReference type="Proteomes" id="UP000264006"/>
    </source>
</evidence>
<feature type="region of interest" description="Disordered" evidence="1">
    <location>
        <begin position="20"/>
        <end position="62"/>
    </location>
</feature>
<evidence type="ECO:0008006" key="5">
    <source>
        <dbReference type="Google" id="ProtNLM"/>
    </source>
</evidence>
<feature type="signal peptide" evidence="2">
    <location>
        <begin position="1"/>
        <end position="20"/>
    </location>
</feature>
<dbReference type="SUPFAM" id="SSF55486">
    <property type="entry name" value="Metalloproteases ('zincins'), catalytic domain"/>
    <property type="match status" value="1"/>
</dbReference>
<dbReference type="RefSeq" id="WP_114592637.1">
    <property type="nucleotide sequence ID" value="NZ_CP031165.1"/>
</dbReference>